<comment type="subcellular location">
    <subcellularLocation>
        <location evidence="1">Membrane</location>
        <topology evidence="1">Multi-pass membrane protein</topology>
    </subcellularLocation>
</comment>
<dbReference type="KEGG" id="tva:4758703"/>
<dbReference type="RefSeq" id="XP_001313809.1">
    <property type="nucleotide sequence ID" value="XM_001313808.1"/>
</dbReference>
<evidence type="ECO:0000256" key="1">
    <source>
        <dbReference type="ARBA" id="ARBA00004141"/>
    </source>
</evidence>
<feature type="transmembrane region" description="Helical" evidence="7">
    <location>
        <begin position="453"/>
        <end position="476"/>
    </location>
</feature>
<keyword evidence="4" id="KW-0732">Signal</keyword>
<keyword evidence="5 7" id="KW-1133">Transmembrane helix</keyword>
<dbReference type="AlphaFoldDB" id="A2F2I0"/>
<sequence>MLHYLVILSYSGSHSYLDNETIIGYANNIGIQGAPSEDIFLLSIPFFNTIQVKDRVKPKLSISDKVIANNGIDIGFHLYFDHDQSNIELATMNITSADTEILKNLIITHKNYQITIDQNTKFVPIGTTNQSELKLYTTFYFTIYTNGMQIVDFTLNLSNLTEVKPSDQIKFVYSTKYIQGRPPTPNTNNDYFVDHLLRKYASICSIVQALLFISLVITIYNQMKSEFEHPSTHNEDFDLLMTSDKGWMLLHGDMFYAPQYHFLLANFVSHGMSCLITLISVTFYAYAFNKDHNSTRYIQAFIIAYVFSSIISGWFSSSLSILFSDKKWLRIVLSSVILPFTCYLMILLSINFFTNYSSPYSISLSTVTMLISFICFPCLFISTISGAISYKYNLQRNSFDTALVPHTIPPQPWYLSGFSGCIFITIFVCSSILPELFYLNNFIWLKKPCDSFAGLFISTLTSNIVAACASICFIYFRIHNENYHWQWISFAAPAAAMIPIFIYSLYFYLFKFEIRSYISATVFLTRSLLISLMFGLSYGGIGFISTKNFINFIFSNAKLD</sequence>
<dbReference type="InParanoid" id="A2F2I0"/>
<evidence type="ECO:0000256" key="5">
    <source>
        <dbReference type="ARBA" id="ARBA00022989"/>
    </source>
</evidence>
<dbReference type="eggNOG" id="KOG1277">
    <property type="taxonomic scope" value="Eukaryota"/>
</dbReference>
<dbReference type="GO" id="GO:0016020">
    <property type="term" value="C:membrane"/>
    <property type="evidence" value="ECO:0000318"/>
    <property type="project" value="GO_Central"/>
</dbReference>
<keyword evidence="9" id="KW-1185">Reference proteome</keyword>
<dbReference type="PANTHER" id="PTHR10766:SF41">
    <property type="entry name" value="TRANSMEMBRANE 9 SUPERFAMILY MEMBER 3"/>
    <property type="match status" value="1"/>
</dbReference>
<keyword evidence="3 7" id="KW-0812">Transmembrane</keyword>
<protein>
    <recommendedName>
        <fullName evidence="7">Transmembrane 9 superfamily member</fullName>
    </recommendedName>
</protein>
<dbReference type="GO" id="GO:0072657">
    <property type="term" value="P:protein localization to membrane"/>
    <property type="evidence" value="ECO:0000318"/>
    <property type="project" value="GO_Central"/>
</dbReference>
<feature type="transmembrane region" description="Helical" evidence="7">
    <location>
        <begin position="297"/>
        <end position="316"/>
    </location>
</feature>
<organism evidence="8 9">
    <name type="scientific">Trichomonas vaginalis (strain ATCC PRA-98 / G3)</name>
    <dbReference type="NCBI Taxonomy" id="412133"/>
    <lineage>
        <taxon>Eukaryota</taxon>
        <taxon>Metamonada</taxon>
        <taxon>Parabasalia</taxon>
        <taxon>Trichomonadida</taxon>
        <taxon>Trichomonadidae</taxon>
        <taxon>Trichomonas</taxon>
    </lineage>
</organism>
<name>A2F2I0_TRIV3</name>
<dbReference type="OrthoDB" id="1666796at2759"/>
<keyword evidence="6 7" id="KW-0472">Membrane</keyword>
<dbReference type="VEuPathDB" id="TrichDB:TVAG_265830"/>
<dbReference type="InterPro" id="IPR004240">
    <property type="entry name" value="EMP70"/>
</dbReference>
<evidence type="ECO:0000313" key="8">
    <source>
        <dbReference type="EMBL" id="EAY00880.1"/>
    </source>
</evidence>
<dbReference type="STRING" id="5722.A2F2I0"/>
<reference evidence="8" key="2">
    <citation type="journal article" date="2007" name="Science">
        <title>Draft genome sequence of the sexually transmitted pathogen Trichomonas vaginalis.</title>
        <authorList>
            <person name="Carlton J.M."/>
            <person name="Hirt R.P."/>
            <person name="Silva J.C."/>
            <person name="Delcher A.L."/>
            <person name="Schatz M."/>
            <person name="Zhao Q."/>
            <person name="Wortman J.R."/>
            <person name="Bidwell S.L."/>
            <person name="Alsmark U.C.M."/>
            <person name="Besteiro S."/>
            <person name="Sicheritz-Ponten T."/>
            <person name="Noel C.J."/>
            <person name="Dacks J.B."/>
            <person name="Foster P.G."/>
            <person name="Simillion C."/>
            <person name="Van de Peer Y."/>
            <person name="Miranda-Saavedra D."/>
            <person name="Barton G.J."/>
            <person name="Westrop G.D."/>
            <person name="Mueller S."/>
            <person name="Dessi D."/>
            <person name="Fiori P.L."/>
            <person name="Ren Q."/>
            <person name="Paulsen I."/>
            <person name="Zhang H."/>
            <person name="Bastida-Corcuera F.D."/>
            <person name="Simoes-Barbosa A."/>
            <person name="Brown M.T."/>
            <person name="Hayes R.D."/>
            <person name="Mukherjee M."/>
            <person name="Okumura C.Y."/>
            <person name="Schneider R."/>
            <person name="Smith A.J."/>
            <person name="Vanacova S."/>
            <person name="Villalvazo M."/>
            <person name="Haas B.J."/>
            <person name="Pertea M."/>
            <person name="Feldblyum T.V."/>
            <person name="Utterback T.R."/>
            <person name="Shu C.L."/>
            <person name="Osoegawa K."/>
            <person name="de Jong P.J."/>
            <person name="Hrdy I."/>
            <person name="Horvathova L."/>
            <person name="Zubacova Z."/>
            <person name="Dolezal P."/>
            <person name="Malik S.B."/>
            <person name="Logsdon J.M. Jr."/>
            <person name="Henze K."/>
            <person name="Gupta A."/>
            <person name="Wang C.C."/>
            <person name="Dunne R.L."/>
            <person name="Upcroft J.A."/>
            <person name="Upcroft P."/>
            <person name="White O."/>
            <person name="Salzberg S.L."/>
            <person name="Tang P."/>
            <person name="Chiu C.-H."/>
            <person name="Lee Y.-S."/>
            <person name="Embley T.M."/>
            <person name="Coombs G.H."/>
            <person name="Mottram J.C."/>
            <person name="Tachezy J."/>
            <person name="Fraser-Liggett C.M."/>
            <person name="Johnson P.J."/>
        </authorList>
    </citation>
    <scope>NUCLEOTIDE SEQUENCE [LARGE SCALE GENOMIC DNA]</scope>
    <source>
        <strain evidence="8">G3</strain>
    </source>
</reference>
<feature type="transmembrane region" description="Helical" evidence="7">
    <location>
        <begin position="516"/>
        <end position="538"/>
    </location>
</feature>
<feature type="transmembrane region" description="Helical" evidence="7">
    <location>
        <begin position="200"/>
        <end position="220"/>
    </location>
</feature>
<evidence type="ECO:0000256" key="7">
    <source>
        <dbReference type="RuleBase" id="RU363079"/>
    </source>
</evidence>
<comment type="similarity">
    <text evidence="2 7">Belongs to the nonaspanin (TM9SF) (TC 9.A.2) family.</text>
</comment>
<feature type="transmembrane region" description="Helical" evidence="7">
    <location>
        <begin position="413"/>
        <end position="433"/>
    </location>
</feature>
<gene>
    <name evidence="8" type="ORF">TVAG_265830</name>
</gene>
<dbReference type="Pfam" id="PF02990">
    <property type="entry name" value="EMP70"/>
    <property type="match status" value="1"/>
</dbReference>
<dbReference type="PANTHER" id="PTHR10766">
    <property type="entry name" value="TRANSMEMBRANE 9 SUPERFAMILY PROTEIN"/>
    <property type="match status" value="1"/>
</dbReference>
<evidence type="ECO:0000256" key="4">
    <source>
        <dbReference type="ARBA" id="ARBA00022729"/>
    </source>
</evidence>
<feature type="transmembrane region" description="Helical" evidence="7">
    <location>
        <begin position="370"/>
        <end position="392"/>
    </location>
</feature>
<evidence type="ECO:0000256" key="6">
    <source>
        <dbReference type="ARBA" id="ARBA00023136"/>
    </source>
</evidence>
<evidence type="ECO:0000313" key="9">
    <source>
        <dbReference type="Proteomes" id="UP000001542"/>
    </source>
</evidence>
<proteinExistence type="inferred from homology"/>
<dbReference type="OMA" id="ACASICF"/>
<reference evidence="8" key="1">
    <citation type="submission" date="2006-10" db="EMBL/GenBank/DDBJ databases">
        <authorList>
            <person name="Amadeo P."/>
            <person name="Zhao Q."/>
            <person name="Wortman J."/>
            <person name="Fraser-Liggett C."/>
            <person name="Carlton J."/>
        </authorList>
    </citation>
    <scope>NUCLEOTIDE SEQUENCE</scope>
    <source>
        <strain evidence="8">G3</strain>
    </source>
</reference>
<feature type="transmembrane region" description="Helical" evidence="7">
    <location>
        <begin position="263"/>
        <end position="285"/>
    </location>
</feature>
<dbReference type="VEuPathDB" id="TrichDB:TVAGG3_0980390"/>
<evidence type="ECO:0000256" key="3">
    <source>
        <dbReference type="ARBA" id="ARBA00022692"/>
    </source>
</evidence>
<feature type="transmembrane region" description="Helical" evidence="7">
    <location>
        <begin position="488"/>
        <end position="510"/>
    </location>
</feature>
<dbReference type="EMBL" id="DS113586">
    <property type="protein sequence ID" value="EAY00880.1"/>
    <property type="molecule type" value="Genomic_DNA"/>
</dbReference>
<dbReference type="Proteomes" id="UP000001542">
    <property type="component" value="Unassembled WGS sequence"/>
</dbReference>
<accession>A2F2I0</accession>
<evidence type="ECO:0000256" key="2">
    <source>
        <dbReference type="ARBA" id="ARBA00005227"/>
    </source>
</evidence>
<feature type="transmembrane region" description="Helical" evidence="7">
    <location>
        <begin position="328"/>
        <end position="350"/>
    </location>
</feature>